<dbReference type="Gene3D" id="3.30.465.10">
    <property type="match status" value="1"/>
</dbReference>
<dbReference type="InterPro" id="IPR036318">
    <property type="entry name" value="FAD-bd_PCMH-like_sf"/>
</dbReference>
<reference evidence="7 8" key="1">
    <citation type="journal article" date="2021" name="Int. J. Syst. Evol. Microbiol.">
        <title>Reticulibacter mediterranei gen. nov., sp. nov., within the new family Reticulibacteraceae fam. nov., and Ktedonospora formicarum gen. nov., sp. nov., Ktedonobacter robiniae sp. nov., Dictyobacter formicarum sp. nov. and Dictyobacter arantiisoli sp. nov., belonging to the class Ktedonobacteria.</title>
        <authorList>
            <person name="Yabe S."/>
            <person name="Zheng Y."/>
            <person name="Wang C.M."/>
            <person name="Sakai Y."/>
            <person name="Abe K."/>
            <person name="Yokota A."/>
            <person name="Donadio S."/>
            <person name="Cavaletti L."/>
            <person name="Monciardini P."/>
        </authorList>
    </citation>
    <scope>NUCLEOTIDE SEQUENCE [LARGE SCALE GENOMIC DNA]</scope>
    <source>
        <strain evidence="7 8">SOSP1-30</strain>
    </source>
</reference>
<proteinExistence type="inferred from homology"/>
<dbReference type="InterPro" id="IPR006311">
    <property type="entry name" value="TAT_signal"/>
</dbReference>
<dbReference type="Proteomes" id="UP000654345">
    <property type="component" value="Unassembled WGS sequence"/>
</dbReference>
<comment type="cofactor">
    <cofactor evidence="1">
        <name>FAD</name>
        <dbReference type="ChEBI" id="CHEBI:57692"/>
    </cofactor>
</comment>
<feature type="domain" description="FAD-binding PCMH-type" evidence="6">
    <location>
        <begin position="93"/>
        <end position="263"/>
    </location>
</feature>
<dbReference type="InterPro" id="IPR006094">
    <property type="entry name" value="Oxid_FAD_bind_N"/>
</dbReference>
<dbReference type="InterPro" id="IPR016167">
    <property type="entry name" value="FAD-bd_PCMH_sub1"/>
</dbReference>
<name>A0ABQ3UXA4_9CHLR</name>
<evidence type="ECO:0000313" key="8">
    <source>
        <dbReference type="Proteomes" id="UP000654345"/>
    </source>
</evidence>
<gene>
    <name evidence="7" type="ORF">KSB_54400</name>
</gene>
<keyword evidence="5" id="KW-0560">Oxidoreductase</keyword>
<keyword evidence="8" id="KW-1185">Reference proteome</keyword>
<dbReference type="InterPro" id="IPR050416">
    <property type="entry name" value="FAD-linked_Oxidoreductase"/>
</dbReference>
<dbReference type="PROSITE" id="PS51387">
    <property type="entry name" value="FAD_PCMH"/>
    <property type="match status" value="1"/>
</dbReference>
<dbReference type="RefSeq" id="WP_201373412.1">
    <property type="nucleotide sequence ID" value="NZ_BNJG01000002.1"/>
</dbReference>
<comment type="similarity">
    <text evidence="2">Belongs to the oxygen-dependent FAD-linked oxidoreductase family.</text>
</comment>
<evidence type="ECO:0000256" key="4">
    <source>
        <dbReference type="ARBA" id="ARBA00022827"/>
    </source>
</evidence>
<dbReference type="PANTHER" id="PTHR42973:SF39">
    <property type="entry name" value="FAD-BINDING PCMH-TYPE DOMAIN-CONTAINING PROTEIN"/>
    <property type="match status" value="1"/>
</dbReference>
<dbReference type="PANTHER" id="PTHR42973">
    <property type="entry name" value="BINDING OXIDOREDUCTASE, PUTATIVE (AFU_ORTHOLOGUE AFUA_1G17690)-RELATED"/>
    <property type="match status" value="1"/>
</dbReference>
<dbReference type="Gene3D" id="3.40.462.20">
    <property type="match status" value="1"/>
</dbReference>
<evidence type="ECO:0000256" key="5">
    <source>
        <dbReference type="ARBA" id="ARBA00023002"/>
    </source>
</evidence>
<dbReference type="InterPro" id="IPR016166">
    <property type="entry name" value="FAD-bd_PCMH"/>
</dbReference>
<evidence type="ECO:0000313" key="7">
    <source>
        <dbReference type="EMBL" id="GHO56965.1"/>
    </source>
</evidence>
<comment type="caution">
    <text evidence="7">The sequence shown here is derived from an EMBL/GenBank/DDBJ whole genome shotgun (WGS) entry which is preliminary data.</text>
</comment>
<evidence type="ECO:0000256" key="1">
    <source>
        <dbReference type="ARBA" id="ARBA00001974"/>
    </source>
</evidence>
<keyword evidence="4" id="KW-0274">FAD</keyword>
<keyword evidence="3" id="KW-0285">Flavoprotein</keyword>
<dbReference type="InterPro" id="IPR012951">
    <property type="entry name" value="BBE"/>
</dbReference>
<dbReference type="Gene3D" id="3.30.43.10">
    <property type="entry name" value="Uridine Diphospho-n-acetylenolpyruvylglucosamine Reductase, domain 2"/>
    <property type="match status" value="1"/>
</dbReference>
<evidence type="ECO:0000259" key="6">
    <source>
        <dbReference type="PROSITE" id="PS51387"/>
    </source>
</evidence>
<dbReference type="PROSITE" id="PS51318">
    <property type="entry name" value="TAT"/>
    <property type="match status" value="1"/>
</dbReference>
<dbReference type="SUPFAM" id="SSF56176">
    <property type="entry name" value="FAD-binding/transporter-associated domain-like"/>
    <property type="match status" value="1"/>
</dbReference>
<accession>A0ABQ3UXA4</accession>
<evidence type="ECO:0000256" key="3">
    <source>
        <dbReference type="ARBA" id="ARBA00022630"/>
    </source>
</evidence>
<dbReference type="InterPro" id="IPR016169">
    <property type="entry name" value="FAD-bd_PCMH_sub2"/>
</dbReference>
<evidence type="ECO:0000256" key="2">
    <source>
        <dbReference type="ARBA" id="ARBA00005466"/>
    </source>
</evidence>
<sequence length="531" mass="56356">MTIFEHIDEMDRRKFLALGAGGLSALLAACQSGGSGIVSAATATPKATASPTKPPTLTDADWVNLGKRLKGELVRPGDSKYDVAHQLFNPRFDNIKPAGIAYCASSEDVKACLNFARRFNLPFTPRSGGHSYAGYSTTTGLVVDMTKLGDVNVDTGAGTATIGGGARLIDVYSALTDQGVIIPAGSCPSVGIAGLTMGGGIGVLGRKYGLTSDNLLGAQVVLANGRVVTCNESQEPDLFWALRGGGGGNFGVVTSFTFKVHQLSSVTLFTLGWAWNNAGDVVNAWQNWAPQAPDELWSNCLLLATKDGPLVRVNGVYVGDQGAANAQLQQLIDRLGIAPTSRYVWQSGVRDAMLYEAGCYGKSVEQCRLPSMGPQGQVQREIDLSKADYFTNALPRAGINALVNAINTRQANGNFTGGGIGIDAHGGAINRVAGDATAFSHRNALFSAQYTATWEPGDSDSLVAANRSWLSSTWQAMRSYATGTSYQNYIDPDLPNWQQAYYGSNLARLKRIKATYDPGNFFHFAQSIPLA</sequence>
<dbReference type="Pfam" id="PF01565">
    <property type="entry name" value="FAD_binding_4"/>
    <property type="match status" value="1"/>
</dbReference>
<dbReference type="EMBL" id="BNJG01000002">
    <property type="protein sequence ID" value="GHO56965.1"/>
    <property type="molecule type" value="Genomic_DNA"/>
</dbReference>
<protein>
    <submittedName>
        <fullName evidence="7">FAD-binding dehydrogenase</fullName>
    </submittedName>
</protein>
<organism evidence="7 8">
    <name type="scientific">Ktedonobacter robiniae</name>
    <dbReference type="NCBI Taxonomy" id="2778365"/>
    <lineage>
        <taxon>Bacteria</taxon>
        <taxon>Bacillati</taxon>
        <taxon>Chloroflexota</taxon>
        <taxon>Ktedonobacteria</taxon>
        <taxon>Ktedonobacterales</taxon>
        <taxon>Ktedonobacteraceae</taxon>
        <taxon>Ktedonobacter</taxon>
    </lineage>
</organism>
<dbReference type="Pfam" id="PF08031">
    <property type="entry name" value="BBE"/>
    <property type="match status" value="1"/>
</dbReference>